<keyword evidence="3" id="KW-1185">Reference proteome</keyword>
<dbReference type="PROSITE" id="PS51186">
    <property type="entry name" value="GNAT"/>
    <property type="match status" value="1"/>
</dbReference>
<evidence type="ECO:0000313" key="3">
    <source>
        <dbReference type="Proteomes" id="UP000269708"/>
    </source>
</evidence>
<dbReference type="Proteomes" id="UP000269708">
    <property type="component" value="Unassembled WGS sequence"/>
</dbReference>
<dbReference type="AlphaFoldDB" id="A0A3N4VXE1"/>
<evidence type="ECO:0000259" key="1">
    <source>
        <dbReference type="PROSITE" id="PS51186"/>
    </source>
</evidence>
<dbReference type="PANTHER" id="PTHR43792">
    <property type="entry name" value="GNAT FAMILY, PUTATIVE (AFU_ORTHOLOGUE AFUA_3G00765)-RELATED-RELATED"/>
    <property type="match status" value="1"/>
</dbReference>
<evidence type="ECO:0000313" key="2">
    <source>
        <dbReference type="EMBL" id="RPE81787.1"/>
    </source>
</evidence>
<dbReference type="OrthoDB" id="9801656at2"/>
<accession>A0A3N4VXE1</accession>
<dbReference type="PANTHER" id="PTHR43792:SF16">
    <property type="entry name" value="N-ACETYLTRANSFERASE DOMAIN-CONTAINING PROTEIN"/>
    <property type="match status" value="1"/>
</dbReference>
<proteinExistence type="predicted"/>
<dbReference type="InterPro" id="IPR016181">
    <property type="entry name" value="Acyl_CoA_acyltransferase"/>
</dbReference>
<feature type="domain" description="N-acetyltransferase" evidence="1">
    <location>
        <begin position="13"/>
        <end position="173"/>
    </location>
</feature>
<dbReference type="InterPro" id="IPR051531">
    <property type="entry name" value="N-acetyltransferase"/>
</dbReference>
<dbReference type="RefSeq" id="WP_123769311.1">
    <property type="nucleotide sequence ID" value="NZ_RKQN01000001.1"/>
</dbReference>
<sequence length="184" mass="20428">MSVPDVQLETPRLILRPPRREDFDAWAAFMADAERTRYIGGAQPRPVAWRGFASMVGAWVLQGYAMFSVIEKASGRWVGRVGPWQPEGWPGPEVGWSLVAQAGGKGYATEAATAAIDWAFDALDWREVIHTIDPANEPSKAVARRLGSGFVRTGRLPPPFDSSEVEVWGQPREAWLARRREARA</sequence>
<name>A0A3N4VXE1_9GAMM</name>
<dbReference type="Pfam" id="PF13302">
    <property type="entry name" value="Acetyltransf_3"/>
    <property type="match status" value="1"/>
</dbReference>
<keyword evidence="2" id="KW-0808">Transferase</keyword>
<dbReference type="InterPro" id="IPR000182">
    <property type="entry name" value="GNAT_dom"/>
</dbReference>
<dbReference type="Gene3D" id="3.40.630.30">
    <property type="match status" value="1"/>
</dbReference>
<reference evidence="2 3" key="1">
    <citation type="submission" date="2018-11" db="EMBL/GenBank/DDBJ databases">
        <title>Genomic Encyclopedia of Type Strains, Phase IV (KMG-IV): sequencing the most valuable type-strain genomes for metagenomic binning, comparative biology and taxonomic classification.</title>
        <authorList>
            <person name="Goeker M."/>
        </authorList>
    </citation>
    <scope>NUCLEOTIDE SEQUENCE [LARGE SCALE GENOMIC DNA]</scope>
    <source>
        <strain evidence="2 3">DSM 25623</strain>
    </source>
</reference>
<comment type="caution">
    <text evidence="2">The sequence shown here is derived from an EMBL/GenBank/DDBJ whole genome shotgun (WGS) entry which is preliminary data.</text>
</comment>
<organism evidence="2 3">
    <name type="scientific">Vulcaniibacterium tengchongense</name>
    <dbReference type="NCBI Taxonomy" id="1273429"/>
    <lineage>
        <taxon>Bacteria</taxon>
        <taxon>Pseudomonadati</taxon>
        <taxon>Pseudomonadota</taxon>
        <taxon>Gammaproteobacteria</taxon>
        <taxon>Lysobacterales</taxon>
        <taxon>Lysobacteraceae</taxon>
        <taxon>Vulcaniibacterium</taxon>
    </lineage>
</organism>
<protein>
    <submittedName>
        <fullName evidence="2">RimJ/RimL family protein N-acetyltransferase</fullName>
    </submittedName>
</protein>
<dbReference type="GO" id="GO:0016747">
    <property type="term" value="F:acyltransferase activity, transferring groups other than amino-acyl groups"/>
    <property type="evidence" value="ECO:0007669"/>
    <property type="project" value="InterPro"/>
</dbReference>
<dbReference type="EMBL" id="RKQN01000001">
    <property type="protein sequence ID" value="RPE81787.1"/>
    <property type="molecule type" value="Genomic_DNA"/>
</dbReference>
<dbReference type="SUPFAM" id="SSF55729">
    <property type="entry name" value="Acyl-CoA N-acyltransferases (Nat)"/>
    <property type="match status" value="1"/>
</dbReference>
<gene>
    <name evidence="2" type="ORF">EDC50_0989</name>
</gene>